<feature type="DNA-binding region" description="H-T-H motif" evidence="2">
    <location>
        <begin position="37"/>
        <end position="56"/>
    </location>
</feature>
<keyword evidence="5" id="KW-1185">Reference proteome</keyword>
<evidence type="ECO:0000259" key="3">
    <source>
        <dbReference type="PROSITE" id="PS50977"/>
    </source>
</evidence>
<gene>
    <name evidence="4" type="ORF">SHI21_07835</name>
</gene>
<keyword evidence="1 2" id="KW-0238">DNA-binding</keyword>
<dbReference type="EMBL" id="JAYGJQ010000001">
    <property type="protein sequence ID" value="MEA9356106.1"/>
    <property type="molecule type" value="Genomic_DNA"/>
</dbReference>
<dbReference type="Gene3D" id="1.10.357.10">
    <property type="entry name" value="Tetracycline Repressor, domain 2"/>
    <property type="match status" value="1"/>
</dbReference>
<comment type="caution">
    <text evidence="4">The sequence shown here is derived from an EMBL/GenBank/DDBJ whole genome shotgun (WGS) entry which is preliminary data.</text>
</comment>
<dbReference type="Pfam" id="PF00440">
    <property type="entry name" value="TetR_N"/>
    <property type="match status" value="1"/>
</dbReference>
<reference evidence="4 5" key="1">
    <citation type="submission" date="2023-11" db="EMBL/GenBank/DDBJ databases">
        <title>A Novel Polar Bacteriovorax (B. antarcticus) Isolated from the Biocrust in Antarctica.</title>
        <authorList>
            <person name="Mun W."/>
            <person name="Choi S.Y."/>
            <person name="Mitchell R.J."/>
        </authorList>
    </citation>
    <scope>NUCLEOTIDE SEQUENCE [LARGE SCALE GENOMIC DNA]</scope>
    <source>
        <strain evidence="4 5">PP10</strain>
    </source>
</reference>
<dbReference type="Proteomes" id="UP001302274">
    <property type="component" value="Unassembled WGS sequence"/>
</dbReference>
<dbReference type="InterPro" id="IPR050109">
    <property type="entry name" value="HTH-type_TetR-like_transc_reg"/>
</dbReference>
<accession>A0ABU5VSS3</accession>
<organism evidence="4 5">
    <name type="scientific">Bacteriovorax antarcticus</name>
    <dbReference type="NCBI Taxonomy" id="3088717"/>
    <lineage>
        <taxon>Bacteria</taxon>
        <taxon>Pseudomonadati</taxon>
        <taxon>Bdellovibrionota</taxon>
        <taxon>Bacteriovoracia</taxon>
        <taxon>Bacteriovoracales</taxon>
        <taxon>Bacteriovoracaceae</taxon>
        <taxon>Bacteriovorax</taxon>
    </lineage>
</organism>
<proteinExistence type="predicted"/>
<dbReference type="RefSeq" id="WP_323575783.1">
    <property type="nucleotide sequence ID" value="NZ_JAYGJQ010000001.1"/>
</dbReference>
<dbReference type="PANTHER" id="PTHR30055">
    <property type="entry name" value="HTH-TYPE TRANSCRIPTIONAL REGULATOR RUTR"/>
    <property type="match status" value="1"/>
</dbReference>
<feature type="domain" description="HTH tetR-type" evidence="3">
    <location>
        <begin position="14"/>
        <end position="74"/>
    </location>
</feature>
<dbReference type="SUPFAM" id="SSF46689">
    <property type="entry name" value="Homeodomain-like"/>
    <property type="match status" value="1"/>
</dbReference>
<evidence type="ECO:0000313" key="4">
    <source>
        <dbReference type="EMBL" id="MEA9356106.1"/>
    </source>
</evidence>
<dbReference type="PRINTS" id="PR00455">
    <property type="entry name" value="HTHTETR"/>
</dbReference>
<name>A0ABU5VSS3_9BACT</name>
<evidence type="ECO:0000313" key="5">
    <source>
        <dbReference type="Proteomes" id="UP001302274"/>
    </source>
</evidence>
<sequence length="209" mass="24201">MVVKQIKSKNKDRLATEERLLEAAEQVFSKHGFKGATTRMIAKKADVNVALIARYFDGKYGLMIKFIEKKAIQCRFIEMDYPPQETLAAECLCFAKQRLLFFIDDMSLFKIVMVQFLTDPKFLKKFHESLIIFETHPAFEARLNNLIEQKKVAPTINAAQILDIIEDYIFSIVMGKMLIDNISHEEANTYLERFIDIFCKGLESQAKDK</sequence>
<dbReference type="PROSITE" id="PS50977">
    <property type="entry name" value="HTH_TETR_2"/>
    <property type="match status" value="1"/>
</dbReference>
<evidence type="ECO:0000256" key="2">
    <source>
        <dbReference type="PROSITE-ProRule" id="PRU00335"/>
    </source>
</evidence>
<dbReference type="InterPro" id="IPR001647">
    <property type="entry name" value="HTH_TetR"/>
</dbReference>
<dbReference type="PANTHER" id="PTHR30055:SF207">
    <property type="entry name" value="HTH-TYPE TRANSCRIPTIONAL REPRESSOR FATR"/>
    <property type="match status" value="1"/>
</dbReference>
<evidence type="ECO:0000256" key="1">
    <source>
        <dbReference type="ARBA" id="ARBA00023125"/>
    </source>
</evidence>
<protein>
    <submittedName>
        <fullName evidence="4">Helix-turn-helix domain-containing protein</fullName>
    </submittedName>
</protein>
<dbReference type="InterPro" id="IPR009057">
    <property type="entry name" value="Homeodomain-like_sf"/>
</dbReference>